<dbReference type="InterPro" id="IPR023099">
    <property type="entry name" value="Glyco_hydro_46_N"/>
</dbReference>
<dbReference type="Proteomes" id="UP001499854">
    <property type="component" value="Unassembled WGS sequence"/>
</dbReference>
<dbReference type="Gene3D" id="3.30.386.10">
    <property type="entry name" value="Chitosanase, subunit A, domain 2"/>
    <property type="match status" value="1"/>
</dbReference>
<dbReference type="EMBL" id="BAAAQM010000050">
    <property type="protein sequence ID" value="GAA1993759.1"/>
    <property type="molecule type" value="Genomic_DNA"/>
</dbReference>
<evidence type="ECO:0000313" key="2">
    <source>
        <dbReference type="Proteomes" id="UP001499854"/>
    </source>
</evidence>
<accession>A0ABP5EAK8</accession>
<keyword evidence="2" id="KW-1185">Reference proteome</keyword>
<dbReference type="Pfam" id="PF01374">
    <property type="entry name" value="Glyco_hydro_46"/>
    <property type="match status" value="1"/>
</dbReference>
<reference evidence="2" key="1">
    <citation type="journal article" date="2019" name="Int. J. Syst. Evol. Microbiol.">
        <title>The Global Catalogue of Microorganisms (GCM) 10K type strain sequencing project: providing services to taxonomists for standard genome sequencing and annotation.</title>
        <authorList>
            <consortium name="The Broad Institute Genomics Platform"/>
            <consortium name="The Broad Institute Genome Sequencing Center for Infectious Disease"/>
            <person name="Wu L."/>
            <person name="Ma J."/>
        </authorList>
    </citation>
    <scope>NUCLEOTIDE SEQUENCE [LARGE SCALE GENOMIC DNA]</scope>
    <source>
        <strain evidence="2">JCM 16013</strain>
    </source>
</reference>
<name>A0ABP5EAK8_9ACTN</name>
<sequence>MELVSSAENSSLDWRAQYKYIEDIKDGRGYTGGLIGFCSGTGDMLELVQHYTALKPNNVLAKYLNALKADNGSDTHDGLDPNFTSDWKAAAADPLFQQAQNDERDRTYFNPAVSQAKADGLGALGQFIYYDALVMHGPGSDSLSFGGIRAATLRKAKPPSQGGDEVAYLNAFLDARIVAMKADPSHQDTSRIDTEQRVFVKNRNLALATPLHWSVYGDAYTID</sequence>
<dbReference type="InterPro" id="IPR000400">
    <property type="entry name" value="Glyco_hydro_46"/>
</dbReference>
<proteinExistence type="predicted"/>
<gene>
    <name evidence="1" type="ORF">GCM10009838_67420</name>
</gene>
<dbReference type="PROSITE" id="PS60000">
    <property type="entry name" value="CHITOSANASE_46_80"/>
    <property type="match status" value="1"/>
</dbReference>
<dbReference type="SUPFAM" id="SSF53955">
    <property type="entry name" value="Lysozyme-like"/>
    <property type="match status" value="1"/>
</dbReference>
<dbReference type="InterPro" id="IPR023346">
    <property type="entry name" value="Lysozyme-like_dom_sf"/>
</dbReference>
<protein>
    <submittedName>
        <fullName evidence="1">Chitosanase</fullName>
    </submittedName>
</protein>
<organism evidence="1 2">
    <name type="scientific">Catenulispora subtropica</name>
    <dbReference type="NCBI Taxonomy" id="450798"/>
    <lineage>
        <taxon>Bacteria</taxon>
        <taxon>Bacillati</taxon>
        <taxon>Actinomycetota</taxon>
        <taxon>Actinomycetes</taxon>
        <taxon>Catenulisporales</taxon>
        <taxon>Catenulisporaceae</taxon>
        <taxon>Catenulispora</taxon>
    </lineage>
</organism>
<dbReference type="CDD" id="cd00978">
    <property type="entry name" value="chitosanase_GH46"/>
    <property type="match status" value="1"/>
</dbReference>
<dbReference type="PIRSF" id="PIRSF036551">
    <property type="entry name" value="Chitosanase"/>
    <property type="match status" value="1"/>
</dbReference>
<dbReference type="Gene3D" id="1.20.141.10">
    <property type="entry name" value="Chitosanase, subunit A, domain 1"/>
    <property type="match status" value="1"/>
</dbReference>
<evidence type="ECO:0000313" key="1">
    <source>
        <dbReference type="EMBL" id="GAA1993759.1"/>
    </source>
</evidence>
<comment type="caution">
    <text evidence="1">The sequence shown here is derived from an EMBL/GenBank/DDBJ whole genome shotgun (WGS) entry which is preliminary data.</text>
</comment>